<name>A0AAP2RGK7_9FIRM</name>
<dbReference type="AlphaFoldDB" id="A0AAP2RGK7"/>
<dbReference type="Pfam" id="PF11007">
    <property type="entry name" value="CotJA"/>
    <property type="match status" value="1"/>
</dbReference>
<reference evidence="1 2" key="1">
    <citation type="submission" date="2021-11" db="EMBL/GenBank/DDBJ databases">
        <title>Lacrimispora sp. nov. NSJ-141 isolated from human feces.</title>
        <authorList>
            <person name="Abdugheni R."/>
        </authorList>
    </citation>
    <scope>NUCLEOTIDE SEQUENCE [LARGE SCALE GENOMIC DNA]</scope>
    <source>
        <strain evidence="1 2">NSJ-141</strain>
    </source>
</reference>
<comment type="caution">
    <text evidence="1">The sequence shown here is derived from an EMBL/GenBank/DDBJ whole genome shotgun (WGS) entry which is preliminary data.</text>
</comment>
<protein>
    <submittedName>
        <fullName evidence="1">Spore coat associated protein CotJA</fullName>
    </submittedName>
</protein>
<dbReference type="InterPro" id="IPR020256">
    <property type="entry name" value="Spore_coat_CotJA"/>
</dbReference>
<gene>
    <name evidence="1" type="ORF">LQE92_04030</name>
</gene>
<dbReference type="EMBL" id="JAJNOR010000001">
    <property type="protein sequence ID" value="MCD2491792.1"/>
    <property type="molecule type" value="Genomic_DNA"/>
</dbReference>
<organism evidence="1 2">
    <name type="scientific">Lientehia hominis</name>
    <dbReference type="NCBI Taxonomy" id="2897778"/>
    <lineage>
        <taxon>Bacteria</taxon>
        <taxon>Bacillati</taxon>
        <taxon>Bacillota</taxon>
        <taxon>Clostridia</taxon>
        <taxon>Lachnospirales</taxon>
        <taxon>Lachnospiraceae</taxon>
        <taxon>Lientehia</taxon>
    </lineage>
</organism>
<evidence type="ECO:0000313" key="2">
    <source>
        <dbReference type="Proteomes" id="UP001299265"/>
    </source>
</evidence>
<sequence>MERYNQRRCDCRRNAAMSSSCGSPASCNTAGQNCSCGNSASHSMPGSCDTPTPRTMPGSCGCSSSRSTSGSCGASAPNIASRRNCACQTGSCACQTGSCADYNVCRPGSRLSSENQDVAMGYVPWQQWECTYPLDQALFIGTVFPSLDKPFVIGRCAVRP</sequence>
<accession>A0AAP2RGK7</accession>
<keyword evidence="2" id="KW-1185">Reference proteome</keyword>
<dbReference type="Proteomes" id="UP001299265">
    <property type="component" value="Unassembled WGS sequence"/>
</dbReference>
<evidence type="ECO:0000313" key="1">
    <source>
        <dbReference type="EMBL" id="MCD2491792.1"/>
    </source>
</evidence>
<dbReference type="RefSeq" id="WP_231061702.1">
    <property type="nucleotide sequence ID" value="NZ_JAJNOR010000001.1"/>
</dbReference>
<proteinExistence type="predicted"/>